<name>F0WMX2_9STRA</name>
<evidence type="ECO:0000313" key="1">
    <source>
        <dbReference type="EMBL" id="CCA22657.1"/>
    </source>
</evidence>
<reference evidence="1" key="1">
    <citation type="journal article" date="2011" name="PLoS Biol.">
        <title>Gene gain and loss during evolution of obligate parasitism in the white rust pathogen of Arabidopsis thaliana.</title>
        <authorList>
            <person name="Kemen E."/>
            <person name="Gardiner A."/>
            <person name="Schultz-Larsen T."/>
            <person name="Kemen A.C."/>
            <person name="Balmuth A.L."/>
            <person name="Robert-Seilaniantz A."/>
            <person name="Bailey K."/>
            <person name="Holub E."/>
            <person name="Studholme D.J."/>
            <person name="Maclean D."/>
            <person name="Jones J.D."/>
        </authorList>
    </citation>
    <scope>NUCLEOTIDE SEQUENCE</scope>
</reference>
<sequence length="58" mass="6603">MLLLVVSPLPPCRSTNSTYLRLLDGTPQRLACAHWAIEGIVWHRLPQDNITYGTWLIT</sequence>
<organism evidence="1">
    <name type="scientific">Albugo laibachii Nc14</name>
    <dbReference type="NCBI Taxonomy" id="890382"/>
    <lineage>
        <taxon>Eukaryota</taxon>
        <taxon>Sar</taxon>
        <taxon>Stramenopiles</taxon>
        <taxon>Oomycota</taxon>
        <taxon>Peronosporomycetes</taxon>
        <taxon>Albuginales</taxon>
        <taxon>Albuginaceae</taxon>
        <taxon>Albugo</taxon>
    </lineage>
</organism>
<dbReference type="EMBL" id="FR824207">
    <property type="protein sequence ID" value="CCA22657.1"/>
    <property type="molecule type" value="Genomic_DNA"/>
</dbReference>
<gene>
    <name evidence="1" type="primary">AlNc14C162G7807</name>
    <name evidence="1" type="ORF">ALNC14_088000</name>
</gene>
<reference evidence="1" key="2">
    <citation type="submission" date="2011-02" db="EMBL/GenBank/DDBJ databases">
        <authorList>
            <person name="MacLean D."/>
        </authorList>
    </citation>
    <scope>NUCLEOTIDE SEQUENCE</scope>
</reference>
<dbReference type="HOGENOM" id="CLU_2983062_0_0_1"/>
<dbReference type="AlphaFoldDB" id="F0WMX2"/>
<protein>
    <submittedName>
        <fullName evidence="1">AlNc14C162G7807 protein</fullName>
    </submittedName>
</protein>
<proteinExistence type="predicted"/>
<accession>F0WMX2</accession>